<feature type="domain" description="DUF3295" evidence="2">
    <location>
        <begin position="108"/>
        <end position="264"/>
    </location>
</feature>
<evidence type="ECO:0000313" key="3">
    <source>
        <dbReference type="EMBL" id="PFH48307.1"/>
    </source>
</evidence>
<keyword evidence="4" id="KW-1185">Reference proteome</keyword>
<reference evidence="3 4" key="1">
    <citation type="submission" date="2014-02" db="EMBL/GenBank/DDBJ databases">
        <title>Transposable element dynamics among asymbiotic and ectomycorrhizal Amanita fungi.</title>
        <authorList>
            <consortium name="DOE Joint Genome Institute"/>
            <person name="Hess J."/>
            <person name="Skrede I."/>
            <person name="Wolfe B."/>
            <person name="LaButti K."/>
            <person name="Ohm R.A."/>
            <person name="Grigoriev I.V."/>
            <person name="Pringle A."/>
        </authorList>
    </citation>
    <scope>NUCLEOTIDE SEQUENCE [LARGE SCALE GENOMIC DNA]</scope>
    <source>
        <strain evidence="3 4">SKay4041</strain>
    </source>
</reference>
<evidence type="ECO:0000256" key="1">
    <source>
        <dbReference type="SAM" id="MobiDB-lite"/>
    </source>
</evidence>
<dbReference type="Pfam" id="PF11702">
    <property type="entry name" value="DUF3295"/>
    <property type="match status" value="1"/>
</dbReference>
<protein>
    <recommendedName>
        <fullName evidence="2">DUF3295 domain-containing protein</fullName>
    </recommendedName>
</protein>
<name>A0A2A9NJ80_9AGAR</name>
<dbReference type="InterPro" id="IPR053043">
    <property type="entry name" value="Ras-cAMP_regulatory"/>
</dbReference>
<gene>
    <name evidence="3" type="ORF">AMATHDRAFT_150195</name>
</gene>
<dbReference type="PANTHER" id="PTHR28014">
    <property type="entry name" value="NEGATIVE REGULATOR OF RAS-CAMP PATHWAY"/>
    <property type="match status" value="1"/>
</dbReference>
<dbReference type="GO" id="GO:0006808">
    <property type="term" value="P:regulation of nitrogen utilization"/>
    <property type="evidence" value="ECO:0007669"/>
    <property type="project" value="TreeGrafter"/>
</dbReference>
<evidence type="ECO:0000313" key="4">
    <source>
        <dbReference type="Proteomes" id="UP000242287"/>
    </source>
</evidence>
<accession>A0A2A9NJ80</accession>
<dbReference type="GO" id="GO:0031930">
    <property type="term" value="P:mitochondria-nucleus signaling pathway"/>
    <property type="evidence" value="ECO:0007669"/>
    <property type="project" value="TreeGrafter"/>
</dbReference>
<dbReference type="EMBL" id="KZ302068">
    <property type="protein sequence ID" value="PFH48307.1"/>
    <property type="molecule type" value="Genomic_DNA"/>
</dbReference>
<dbReference type="AlphaFoldDB" id="A0A2A9NJ80"/>
<sequence>MAPGLRASKSSAAVPVASQVLVGSVLSNSADGSGESGGGGDATLGSNSKKPGVNGSNGSGAGAAARLQGGGYRPRARPQDAELEEDSGSEDEGIQVSKSVAHEKLRVLAERRGIRPNRRASDDSGHDPQQGPPIMTVRTQSSPAPIPQVYPYNLPLTALPTTPRTTRRHMLQTEMSESLRRNLLWERQVSKNTIIGFRRTASTGGAGAAGVRGNGAGGGLLKPLTTMTTAQQQQQVDDEERRRRALALARNRSWGADDYHYTGW</sequence>
<organism evidence="3 4">
    <name type="scientific">Amanita thiersii Skay4041</name>
    <dbReference type="NCBI Taxonomy" id="703135"/>
    <lineage>
        <taxon>Eukaryota</taxon>
        <taxon>Fungi</taxon>
        <taxon>Dikarya</taxon>
        <taxon>Basidiomycota</taxon>
        <taxon>Agaricomycotina</taxon>
        <taxon>Agaricomycetes</taxon>
        <taxon>Agaricomycetidae</taxon>
        <taxon>Agaricales</taxon>
        <taxon>Pluteineae</taxon>
        <taxon>Amanitaceae</taxon>
        <taxon>Amanita</taxon>
    </lineage>
</organism>
<feature type="compositionally biased region" description="Basic and acidic residues" evidence="1">
    <location>
        <begin position="100"/>
        <end position="126"/>
    </location>
</feature>
<dbReference type="GO" id="GO:0005737">
    <property type="term" value="C:cytoplasm"/>
    <property type="evidence" value="ECO:0007669"/>
    <property type="project" value="TreeGrafter"/>
</dbReference>
<dbReference type="STRING" id="703135.A0A2A9NJ80"/>
<dbReference type="PANTHER" id="PTHR28014:SF1">
    <property type="entry name" value="NEGATIVE REGULATOR OF RAS-CAMP PATHWAY"/>
    <property type="match status" value="1"/>
</dbReference>
<evidence type="ECO:0000259" key="2">
    <source>
        <dbReference type="Pfam" id="PF11702"/>
    </source>
</evidence>
<dbReference type="Proteomes" id="UP000242287">
    <property type="component" value="Unassembled WGS sequence"/>
</dbReference>
<dbReference type="OrthoDB" id="515401at2759"/>
<dbReference type="InterPro" id="IPR021711">
    <property type="entry name" value="DUF3295"/>
</dbReference>
<feature type="region of interest" description="Disordered" evidence="1">
    <location>
        <begin position="27"/>
        <end position="148"/>
    </location>
</feature>
<feature type="compositionally biased region" description="Acidic residues" evidence="1">
    <location>
        <begin position="81"/>
        <end position="93"/>
    </location>
</feature>
<dbReference type="GO" id="GO:0000122">
    <property type="term" value="P:negative regulation of transcription by RNA polymerase II"/>
    <property type="evidence" value="ECO:0007669"/>
    <property type="project" value="TreeGrafter"/>
</dbReference>
<proteinExistence type="predicted"/>